<dbReference type="InterPro" id="IPR011055">
    <property type="entry name" value="Dup_hybrid_motif"/>
</dbReference>
<protein>
    <submittedName>
        <fullName evidence="6">Peptidoglycan DD-metalloendopeptidase family protein</fullName>
    </submittedName>
</protein>
<evidence type="ECO:0000313" key="7">
    <source>
        <dbReference type="Proteomes" id="UP000637513"/>
    </source>
</evidence>
<accession>A0ABR7MXZ6</accession>
<dbReference type="Proteomes" id="UP000637513">
    <property type="component" value="Unassembled WGS sequence"/>
</dbReference>
<dbReference type="Gene3D" id="2.70.70.10">
    <property type="entry name" value="Glucose Permease (Domain IIA)"/>
    <property type="match status" value="1"/>
</dbReference>
<dbReference type="SUPFAM" id="SSF51261">
    <property type="entry name" value="Duplicated hybrid motif"/>
    <property type="match status" value="1"/>
</dbReference>
<evidence type="ECO:0000259" key="5">
    <source>
        <dbReference type="Pfam" id="PF24568"/>
    </source>
</evidence>
<feature type="compositionally biased region" description="Basic and acidic residues" evidence="3">
    <location>
        <begin position="269"/>
        <end position="285"/>
    </location>
</feature>
<proteinExistence type="predicted"/>
<gene>
    <name evidence="6" type="ORF">H8700_10170</name>
</gene>
<feature type="region of interest" description="Disordered" evidence="3">
    <location>
        <begin position="264"/>
        <end position="319"/>
    </location>
</feature>
<dbReference type="EMBL" id="JACRSW010000033">
    <property type="protein sequence ID" value="MBC8558068.1"/>
    <property type="molecule type" value="Genomic_DNA"/>
</dbReference>
<evidence type="ECO:0000256" key="1">
    <source>
        <dbReference type="ARBA" id="ARBA00022729"/>
    </source>
</evidence>
<evidence type="ECO:0000256" key="2">
    <source>
        <dbReference type="SAM" id="Coils"/>
    </source>
</evidence>
<keyword evidence="7" id="KW-1185">Reference proteome</keyword>
<dbReference type="InterPro" id="IPR016047">
    <property type="entry name" value="M23ase_b-sheet_dom"/>
</dbReference>
<dbReference type="CDD" id="cd12797">
    <property type="entry name" value="M23_peptidase"/>
    <property type="match status" value="1"/>
</dbReference>
<evidence type="ECO:0000259" key="4">
    <source>
        <dbReference type="Pfam" id="PF01551"/>
    </source>
</evidence>
<keyword evidence="2" id="KW-0175">Coiled coil</keyword>
<keyword evidence="1" id="KW-0732">Signal</keyword>
<feature type="compositionally biased region" description="Low complexity" evidence="3">
    <location>
        <begin position="287"/>
        <end position="312"/>
    </location>
</feature>
<organism evidence="6 7">
    <name type="scientific">Jutongia hominis</name>
    <dbReference type="NCBI Taxonomy" id="2763664"/>
    <lineage>
        <taxon>Bacteria</taxon>
        <taxon>Bacillati</taxon>
        <taxon>Bacillota</taxon>
        <taxon>Clostridia</taxon>
        <taxon>Lachnospirales</taxon>
        <taxon>Lachnospiraceae</taxon>
        <taxon>Jutongia</taxon>
    </lineage>
</organism>
<sequence length="451" mass="49262">MKKRWIAIGIWSIGAVLIGTGQLNGCLGLNEDRGMISYAAGQSQASKTIQNKIEKSNKTTRSLEEEKKTLKKEVASLENKKSDVVSYIQSLDQKLADLSTKVEQNETNLKKTKKEIRILKKEKKAAESKKEIQYDSMLERIKYVYENGDQGYWEVLLGADSLSEFLNRAEYVSKVSSYDRNLLKEYQKTCDTITTAQNRLEIDLADLTTLRKSLKLKKDSMNTIMDKKTDELQKYQVSIDQKSSSVKNTDNLLAKQEAQLEALMAAQRKQSEKEESARKTAEKKAAQKSTSNAAKATKAPKTAAAKAPRTNTDNSTTKVSVSGFRWPLTVSGRITSYFGYRTSPTAGASSNHKGIDISVPVGSTVVAAKAGTVVTAAYSASAGNYIAISHGDGVYTYYMHCSSLAVSSGAKVSQGQKIALSGNTGVSTGPHLHFAVYAGGTYVNPLSYVSQ</sequence>
<evidence type="ECO:0000313" key="6">
    <source>
        <dbReference type="EMBL" id="MBC8558068.1"/>
    </source>
</evidence>
<dbReference type="Pfam" id="PF01551">
    <property type="entry name" value="Peptidase_M23"/>
    <property type="match status" value="1"/>
</dbReference>
<dbReference type="PANTHER" id="PTHR21666">
    <property type="entry name" value="PEPTIDASE-RELATED"/>
    <property type="match status" value="1"/>
</dbReference>
<feature type="coiled-coil region" evidence="2">
    <location>
        <begin position="46"/>
        <end position="129"/>
    </location>
</feature>
<dbReference type="InterPro" id="IPR057309">
    <property type="entry name" value="PcsB_CC"/>
</dbReference>
<name>A0ABR7MXZ6_9FIRM</name>
<comment type="caution">
    <text evidence="6">The sequence shown here is derived from an EMBL/GenBank/DDBJ whole genome shotgun (WGS) entry which is preliminary data.</text>
</comment>
<dbReference type="RefSeq" id="WP_249305542.1">
    <property type="nucleotide sequence ID" value="NZ_JACRSW010000033.1"/>
</dbReference>
<evidence type="ECO:0000256" key="3">
    <source>
        <dbReference type="SAM" id="MobiDB-lite"/>
    </source>
</evidence>
<feature type="domain" description="Peptidoglycan hydrolase PcsB coiled-coil" evidence="5">
    <location>
        <begin position="127"/>
        <end position="189"/>
    </location>
</feature>
<dbReference type="PANTHER" id="PTHR21666:SF270">
    <property type="entry name" value="MUREIN HYDROLASE ACTIVATOR ENVC"/>
    <property type="match status" value="1"/>
</dbReference>
<reference evidence="6 7" key="1">
    <citation type="submission" date="2020-08" db="EMBL/GenBank/DDBJ databases">
        <title>Genome public.</title>
        <authorList>
            <person name="Liu C."/>
            <person name="Sun Q."/>
        </authorList>
    </citation>
    <scope>NUCLEOTIDE SEQUENCE [LARGE SCALE GENOMIC DNA]</scope>
    <source>
        <strain evidence="6 7">BX3</strain>
    </source>
</reference>
<dbReference type="Gene3D" id="6.10.250.3150">
    <property type="match status" value="1"/>
</dbReference>
<feature type="domain" description="M23ase beta-sheet core" evidence="4">
    <location>
        <begin position="351"/>
        <end position="445"/>
    </location>
</feature>
<dbReference type="Pfam" id="PF24568">
    <property type="entry name" value="CC_PcsB"/>
    <property type="match status" value="1"/>
</dbReference>
<dbReference type="InterPro" id="IPR050570">
    <property type="entry name" value="Cell_wall_metabolism_enzyme"/>
</dbReference>